<accession>A0ABQ1NIL2</accession>
<gene>
    <name evidence="1" type="ORF">GCM10011382_05180</name>
</gene>
<organism evidence="1 2">
    <name type="scientific">Vreelandella lutescens</name>
    <dbReference type="NCBI Taxonomy" id="1602943"/>
    <lineage>
        <taxon>Bacteria</taxon>
        <taxon>Pseudomonadati</taxon>
        <taxon>Pseudomonadota</taxon>
        <taxon>Gammaproteobacteria</taxon>
        <taxon>Oceanospirillales</taxon>
        <taxon>Halomonadaceae</taxon>
        <taxon>Vreelandella</taxon>
    </lineage>
</organism>
<protein>
    <submittedName>
        <fullName evidence="1">Uncharacterized protein</fullName>
    </submittedName>
</protein>
<comment type="caution">
    <text evidence="1">The sequence shown here is derived from an EMBL/GenBank/DDBJ whole genome shotgun (WGS) entry which is preliminary data.</text>
</comment>
<dbReference type="Proteomes" id="UP000597301">
    <property type="component" value="Unassembled WGS sequence"/>
</dbReference>
<dbReference type="EMBL" id="BMHM01000001">
    <property type="protein sequence ID" value="GGC78156.1"/>
    <property type="molecule type" value="Genomic_DNA"/>
</dbReference>
<keyword evidence="2" id="KW-1185">Reference proteome</keyword>
<proteinExistence type="predicted"/>
<evidence type="ECO:0000313" key="2">
    <source>
        <dbReference type="Proteomes" id="UP000597301"/>
    </source>
</evidence>
<name>A0ABQ1NIL2_9GAMM</name>
<evidence type="ECO:0000313" key="1">
    <source>
        <dbReference type="EMBL" id="GGC78156.1"/>
    </source>
</evidence>
<reference evidence="2" key="1">
    <citation type="journal article" date="2019" name="Int. J. Syst. Evol. Microbiol.">
        <title>The Global Catalogue of Microorganisms (GCM) 10K type strain sequencing project: providing services to taxonomists for standard genome sequencing and annotation.</title>
        <authorList>
            <consortium name="The Broad Institute Genomics Platform"/>
            <consortium name="The Broad Institute Genome Sequencing Center for Infectious Disease"/>
            <person name="Wu L."/>
            <person name="Ma J."/>
        </authorList>
    </citation>
    <scope>NUCLEOTIDE SEQUENCE [LARGE SCALE GENOMIC DNA]</scope>
    <source>
        <strain evidence="2">CGMCC 1.15122</strain>
    </source>
</reference>
<sequence>MAAERSMNVSGESGTWLAAVGGKSCSKMEVMIGSCTLGFIIDDFIMSDAREWAMPNEHRRLKGGGKVSERRGYQTG</sequence>